<name>A0A158A5Q0_9BURK</name>
<organism evidence="1 2">
    <name type="scientific">Caballeronia pedi</name>
    <dbReference type="NCBI Taxonomy" id="1777141"/>
    <lineage>
        <taxon>Bacteria</taxon>
        <taxon>Pseudomonadati</taxon>
        <taxon>Pseudomonadota</taxon>
        <taxon>Betaproteobacteria</taxon>
        <taxon>Burkholderiales</taxon>
        <taxon>Burkholderiaceae</taxon>
        <taxon>Caballeronia</taxon>
    </lineage>
</organism>
<sequence>MLSRPDTLPSVVRRMTAGRMLLEGVPVETVAEQLHLSVQTVRRYKALVSEGGLDALAKMGVGGRASVLDREALDWIAAALQGSARAHGFESDTWTNARLREVIERRYGVRYSRVYIWQIATNLGLGHLLSKSRR</sequence>
<dbReference type="InterPro" id="IPR009057">
    <property type="entry name" value="Homeodomain-like_sf"/>
</dbReference>
<accession>A0A158A5Q0</accession>
<dbReference type="SUPFAM" id="SSF46689">
    <property type="entry name" value="Homeodomain-like"/>
    <property type="match status" value="1"/>
</dbReference>
<dbReference type="RefSeq" id="WP_061174375.1">
    <property type="nucleotide sequence ID" value="NZ_FCOE02000005.1"/>
</dbReference>
<gene>
    <name evidence="1" type="ORF">AWB80_01844</name>
</gene>
<dbReference type="Proteomes" id="UP000054911">
    <property type="component" value="Unassembled WGS sequence"/>
</dbReference>
<dbReference type="Pfam" id="PF13551">
    <property type="entry name" value="HTH_29"/>
    <property type="match status" value="1"/>
</dbReference>
<keyword evidence="2" id="KW-1185">Reference proteome</keyword>
<comment type="caution">
    <text evidence="1">The sequence shown here is derived from an EMBL/GenBank/DDBJ whole genome shotgun (WGS) entry which is preliminary data.</text>
</comment>
<evidence type="ECO:0000313" key="1">
    <source>
        <dbReference type="EMBL" id="SAK53171.1"/>
    </source>
</evidence>
<evidence type="ECO:0000313" key="2">
    <source>
        <dbReference type="Proteomes" id="UP000054911"/>
    </source>
</evidence>
<proteinExistence type="predicted"/>
<dbReference type="EMBL" id="FCOE02000005">
    <property type="protein sequence ID" value="SAK53171.1"/>
    <property type="molecule type" value="Genomic_DNA"/>
</dbReference>
<protein>
    <submittedName>
        <fullName evidence="1">Transposon protein</fullName>
    </submittedName>
</protein>
<dbReference type="AlphaFoldDB" id="A0A158A5Q0"/>
<reference evidence="1" key="1">
    <citation type="submission" date="2016-01" db="EMBL/GenBank/DDBJ databases">
        <authorList>
            <person name="Peeters C."/>
        </authorList>
    </citation>
    <scope>NUCLEOTIDE SEQUENCE [LARGE SCALE GENOMIC DNA]</scope>
    <source>
        <strain evidence="1">LMG 29323</strain>
    </source>
</reference>